<protein>
    <recommendedName>
        <fullName evidence="6">Ion transport domain-containing protein</fullName>
    </recommendedName>
</protein>
<evidence type="ECO:0000256" key="1">
    <source>
        <dbReference type="ARBA" id="ARBA00023303"/>
    </source>
</evidence>
<dbReference type="EMBL" id="JRKL02000259">
    <property type="protein sequence ID" value="KAF3973280.1"/>
    <property type="molecule type" value="Genomic_DNA"/>
</dbReference>
<keyword evidence="1" id="KW-0407">Ion channel</keyword>
<dbReference type="AlphaFoldDB" id="A0A8J4RTJ1"/>
<feature type="transmembrane region" description="Helical" evidence="3">
    <location>
        <begin position="82"/>
        <end position="103"/>
    </location>
</feature>
<dbReference type="GO" id="GO:0034220">
    <property type="term" value="P:monoatomic ion transmembrane transport"/>
    <property type="evidence" value="ECO:0007669"/>
    <property type="project" value="UniProtKB-KW"/>
</dbReference>
<feature type="transmembrane region" description="Helical" evidence="3">
    <location>
        <begin position="196"/>
        <end position="217"/>
    </location>
</feature>
<dbReference type="PANTHER" id="PTHR45651">
    <property type="entry name" value="CYCLIC NUCLEOTIDE-GATED ION CHANNEL 15-RELATED-RELATED"/>
    <property type="match status" value="1"/>
</dbReference>
<dbReference type="OrthoDB" id="421226at2759"/>
<keyword evidence="5" id="KW-1185">Reference proteome</keyword>
<keyword evidence="1" id="KW-0406">Ion transport</keyword>
<proteinExistence type="predicted"/>
<organism evidence="4 5">
    <name type="scientific">Castanea mollissima</name>
    <name type="common">Chinese chestnut</name>
    <dbReference type="NCBI Taxonomy" id="60419"/>
    <lineage>
        <taxon>Eukaryota</taxon>
        <taxon>Viridiplantae</taxon>
        <taxon>Streptophyta</taxon>
        <taxon>Embryophyta</taxon>
        <taxon>Tracheophyta</taxon>
        <taxon>Spermatophyta</taxon>
        <taxon>Magnoliopsida</taxon>
        <taxon>eudicotyledons</taxon>
        <taxon>Gunneridae</taxon>
        <taxon>Pentapetalae</taxon>
        <taxon>rosids</taxon>
        <taxon>fabids</taxon>
        <taxon>Fagales</taxon>
        <taxon>Fagaceae</taxon>
        <taxon>Castanea</taxon>
    </lineage>
</organism>
<keyword evidence="3" id="KW-0812">Transmembrane</keyword>
<gene>
    <name evidence="4" type="ORF">CMV_003286</name>
</gene>
<evidence type="ECO:0000313" key="4">
    <source>
        <dbReference type="EMBL" id="KAF3973280.1"/>
    </source>
</evidence>
<name>A0A8J4RTJ1_9ROSI</name>
<dbReference type="Proteomes" id="UP000737018">
    <property type="component" value="Unassembled WGS sequence"/>
</dbReference>
<feature type="transmembrane region" description="Helical" evidence="3">
    <location>
        <begin position="237"/>
        <end position="257"/>
    </location>
</feature>
<sequence>MAHQQASGTTTHSQSDQTQGNDARLDHRQALGMSNLSLSQESDDRNENKDIEGQCPSKVVEFVSKTKFGPLVRFFLPWYHEILVFFRSIAISLDLLFFYVPMIKEDKKCIGLNKVLFIIAIVLRSVIDIIYIAHFVVKSKIRLDERNNESNTTCWAKVRRHLWFIMFNVLFILPIPQVVMPSIFSEMRRTKPSNITILNSVILLHYGARVSQIYRYILADRASAEKCDKASVWIQASFYLFLYILAGHVMGAFWYFFSTQQLMACWHKAYEIHGDGVEISFNCDHSFRNLSFLDDFCPIDDTPIPSSFDFGIFLEARRSRILESTGFLQKVLYCCWWGLRNLSSFGSNLQTSSYIWENIFALGISIFGLLLFLYFMGNLQVHMQQRTLKSIEACSSSQIEKFEKWWSSQEEDFKGGLRLQMKKKMSKPGKTLPIKRIRLKNKRQS</sequence>
<keyword evidence="1" id="KW-0813">Transport</keyword>
<dbReference type="SUPFAM" id="SSF81324">
    <property type="entry name" value="Voltage-gated potassium channels"/>
    <property type="match status" value="1"/>
</dbReference>
<keyword evidence="3" id="KW-0472">Membrane</keyword>
<evidence type="ECO:0008006" key="6">
    <source>
        <dbReference type="Google" id="ProtNLM"/>
    </source>
</evidence>
<feature type="region of interest" description="Disordered" evidence="2">
    <location>
        <begin position="1"/>
        <end position="24"/>
    </location>
</feature>
<evidence type="ECO:0000256" key="3">
    <source>
        <dbReference type="SAM" id="Phobius"/>
    </source>
</evidence>
<feature type="transmembrane region" description="Helical" evidence="3">
    <location>
        <begin position="162"/>
        <end position="184"/>
    </location>
</feature>
<feature type="transmembrane region" description="Helical" evidence="3">
    <location>
        <begin position="359"/>
        <end position="379"/>
    </location>
</feature>
<evidence type="ECO:0000256" key="2">
    <source>
        <dbReference type="SAM" id="MobiDB-lite"/>
    </source>
</evidence>
<dbReference type="GO" id="GO:0016020">
    <property type="term" value="C:membrane"/>
    <property type="evidence" value="ECO:0007669"/>
    <property type="project" value="UniProtKB-SubCell"/>
</dbReference>
<accession>A0A8J4RTJ1</accession>
<feature type="transmembrane region" description="Helical" evidence="3">
    <location>
        <begin position="115"/>
        <end position="137"/>
    </location>
</feature>
<dbReference type="PANTHER" id="PTHR45651:SF68">
    <property type="entry name" value="ION TRANSPORT DOMAIN-CONTAINING PROTEIN"/>
    <property type="match status" value="1"/>
</dbReference>
<keyword evidence="3" id="KW-1133">Transmembrane helix</keyword>
<evidence type="ECO:0000313" key="5">
    <source>
        <dbReference type="Proteomes" id="UP000737018"/>
    </source>
</evidence>
<comment type="caution">
    <text evidence="4">The sequence shown here is derived from an EMBL/GenBank/DDBJ whole genome shotgun (WGS) entry which is preliminary data.</text>
</comment>
<reference evidence="4" key="1">
    <citation type="submission" date="2020-03" db="EMBL/GenBank/DDBJ databases">
        <title>Castanea mollissima Vanexum genome sequencing.</title>
        <authorList>
            <person name="Staton M."/>
        </authorList>
    </citation>
    <scope>NUCLEOTIDE SEQUENCE</scope>
    <source>
        <tissue evidence="4">Leaf</tissue>
    </source>
</reference>
<feature type="compositionally biased region" description="Polar residues" evidence="2">
    <location>
        <begin position="1"/>
        <end position="21"/>
    </location>
</feature>